<evidence type="ECO:0000313" key="1">
    <source>
        <dbReference type="EMBL" id="TCG10780.1"/>
    </source>
</evidence>
<proteinExistence type="predicted"/>
<name>A0A4R0XQX9_9MOLU</name>
<dbReference type="AlphaFoldDB" id="A0A4R0XQX9"/>
<dbReference type="Proteomes" id="UP000291072">
    <property type="component" value="Unassembled WGS sequence"/>
</dbReference>
<sequence>MVKARNVTQKRDEDIQNIPNGHAHLRAIYEHEFKCINPSCDADLVLCSIRSSNLVPPYFRTINSTHIQNCPAARDSEGEHFEEEDLTKRRNGMAAFNKILHNLTKVEQKAIANYNWATRKVSVDDRNGNEGIRTTARVKVGPILYDEDLEMREGFTYRIQAEDIRDHYINTDERGGRWINLSEEGILIPEGSILFEEDYVSEFEIIIIPKWIGGQNSERKFIIEFAWIIKQDGELIETYIDGKVETY</sequence>
<comment type="caution">
    <text evidence="1">The sequence shown here is derived from an EMBL/GenBank/DDBJ whole genome shotgun (WGS) entry which is preliminary data.</text>
</comment>
<keyword evidence="2" id="KW-1185">Reference proteome</keyword>
<evidence type="ECO:0000313" key="2">
    <source>
        <dbReference type="Proteomes" id="UP000291072"/>
    </source>
</evidence>
<accession>A0A4R0XQX9</accession>
<protein>
    <submittedName>
        <fullName evidence="1">Uncharacterized protein</fullName>
    </submittedName>
</protein>
<organism evidence="1 2">
    <name type="scientific">Mycoplasma todarodis</name>
    <dbReference type="NCBI Taxonomy" id="1937191"/>
    <lineage>
        <taxon>Bacteria</taxon>
        <taxon>Bacillati</taxon>
        <taxon>Mycoplasmatota</taxon>
        <taxon>Mollicutes</taxon>
        <taxon>Mycoplasmataceae</taxon>
        <taxon>Mycoplasma</taxon>
    </lineage>
</organism>
<reference evidence="1 2" key="1">
    <citation type="submission" date="2018-02" db="EMBL/GenBank/DDBJ databases">
        <title>Mycoplasma marinum and Mycoplasma todarodis sp. nov., moderately halophilic and psychrotolerant mycoplasmas isolated from cephalopods.</title>
        <authorList>
            <person name="Viver T."/>
        </authorList>
    </citation>
    <scope>NUCLEOTIDE SEQUENCE [LARGE SCALE GENOMIC DNA]</scope>
    <source>
        <strain evidence="1 2">5H</strain>
    </source>
</reference>
<dbReference type="EMBL" id="PSZP01000022">
    <property type="protein sequence ID" value="TCG10780.1"/>
    <property type="molecule type" value="Genomic_DNA"/>
</dbReference>
<gene>
    <name evidence="1" type="ORF">C4B25_03085</name>
</gene>